<proteinExistence type="predicted"/>
<dbReference type="Gene3D" id="3.40.50.2300">
    <property type="match status" value="2"/>
</dbReference>
<dbReference type="SUPFAM" id="SSF53822">
    <property type="entry name" value="Periplasmic binding protein-like I"/>
    <property type="match status" value="1"/>
</dbReference>
<keyword evidence="2" id="KW-0472">Membrane</keyword>
<reference evidence="3 4" key="1">
    <citation type="submission" date="2024-10" db="EMBL/GenBank/DDBJ databases">
        <title>The Natural Products Discovery Center: Release of the First 8490 Sequenced Strains for Exploring Actinobacteria Biosynthetic Diversity.</title>
        <authorList>
            <person name="Kalkreuter E."/>
            <person name="Kautsar S.A."/>
            <person name="Yang D."/>
            <person name="Bader C.D."/>
            <person name="Teijaro C.N."/>
            <person name="Fluegel L."/>
            <person name="Davis C.M."/>
            <person name="Simpson J.R."/>
            <person name="Lauterbach L."/>
            <person name="Steele A.D."/>
            <person name="Gui C."/>
            <person name="Meng S."/>
            <person name="Li G."/>
            <person name="Viehrig K."/>
            <person name="Ye F."/>
            <person name="Su P."/>
            <person name="Kiefer A.F."/>
            <person name="Nichols A."/>
            <person name="Cepeda A.J."/>
            <person name="Yan W."/>
            <person name="Fan B."/>
            <person name="Jiang Y."/>
            <person name="Adhikari A."/>
            <person name="Zheng C.-J."/>
            <person name="Schuster L."/>
            <person name="Cowan T.M."/>
            <person name="Smanski M.J."/>
            <person name="Chevrette M.G."/>
            <person name="De Carvalho L.P.S."/>
            <person name="Shen B."/>
        </authorList>
    </citation>
    <scope>NUCLEOTIDE SEQUENCE [LARGE SCALE GENOMIC DNA]</scope>
    <source>
        <strain evidence="3 4">NPDC001281</strain>
    </source>
</reference>
<protein>
    <submittedName>
        <fullName evidence="3">ABC transporter substrate-binding protein</fullName>
    </submittedName>
</protein>
<dbReference type="RefSeq" id="WP_387341621.1">
    <property type="nucleotide sequence ID" value="NZ_JBIAXI010000005.1"/>
</dbReference>
<dbReference type="EMBL" id="JBIAXI010000005">
    <property type="protein sequence ID" value="MFF4773234.1"/>
    <property type="molecule type" value="Genomic_DNA"/>
</dbReference>
<dbReference type="Proteomes" id="UP001602119">
    <property type="component" value="Unassembled WGS sequence"/>
</dbReference>
<evidence type="ECO:0000256" key="1">
    <source>
        <dbReference type="SAM" id="MobiDB-lite"/>
    </source>
</evidence>
<keyword evidence="2" id="KW-0812">Transmembrane</keyword>
<dbReference type="CDD" id="cd06268">
    <property type="entry name" value="PBP1_ABC_transporter_LIVBP-like"/>
    <property type="match status" value="1"/>
</dbReference>
<evidence type="ECO:0000256" key="2">
    <source>
        <dbReference type="SAM" id="Phobius"/>
    </source>
</evidence>
<organism evidence="3 4">
    <name type="scientific">Microtetraspora fusca</name>
    <dbReference type="NCBI Taxonomy" id="1997"/>
    <lineage>
        <taxon>Bacteria</taxon>
        <taxon>Bacillati</taxon>
        <taxon>Actinomycetota</taxon>
        <taxon>Actinomycetes</taxon>
        <taxon>Streptosporangiales</taxon>
        <taxon>Streptosporangiaceae</taxon>
        <taxon>Microtetraspora</taxon>
    </lineage>
</organism>
<keyword evidence="2" id="KW-1133">Transmembrane helix</keyword>
<dbReference type="InterPro" id="IPR028082">
    <property type="entry name" value="Peripla_BP_I"/>
</dbReference>
<evidence type="ECO:0000313" key="4">
    <source>
        <dbReference type="Proteomes" id="UP001602119"/>
    </source>
</evidence>
<feature type="transmembrane region" description="Helical" evidence="2">
    <location>
        <begin position="162"/>
        <end position="181"/>
    </location>
</feature>
<name>A0ABW6V1Q1_MICFU</name>
<keyword evidence="4" id="KW-1185">Reference proteome</keyword>
<sequence length="890" mass="97212">MADPHDAIEQLVRRPWFWRADHPLPVIVVTGPDGVAAEVATRLAAPFQDVLPHASVESGEYGTLYDLVAALAGEHGQLGKPVPGSFLPPPRFPLVQFVLWARRQRDERPADDDDAWDGAGFAGRWPPAPHSRTGQDEFKERVKAWRRARYGGDRNRRTAADFIGRAASTWVPLGTLAVWLAGGASDLVGLIPWALGILVALAGTALQAVLSIRGSFFNGWFRRQPYLTRRRFERLPRYALRLANAGDDEIDRLLIHAFCQDLRQAYQRWIIPWPSWGRGLYGMLVLEARRHGEATERFLRILEETTEETGLPAPILVIAALPDELKDERRSAVPADLRRLPALVEGWRGKVRRRVPRLRMVVAADGPLPDADHRPRMLRGRLRAIGYWSAVALLVVGPAVWAVQNQRDRLAHCGGLSFAERIDGECVGVVNADGPAPGDLFTGDVTTLIAKIDRNNASAEEAGSYVSVVLFGEYSIRDTVPEDSRRAGALAELAAVEEYQRTVASTPRLRVLVANSGDNLRQGRRGAELIRELAESDPHVVGVVGFPRSVAGVQEAIQVLHEAKIPMVGTTGTADRLGYIRDGSIDRDAGYPSPYYFHAGPTNFREAALVSRFARRTLLHGVASPSAVIVQDGTPGDQYTDNLADDLVTALGAERVALRARIYYSVDGGGISKAALDACRRRPDVYLYAGRAPEFLDFLRALEGKACGPETVRVIASDDVIKVVADHGDEITSLRRVEVYHAALAGRELWRSSSDAPTAFVYGLLKGGHPNASDDNLILTYDAISVVYQAANRAYRGGALPSKGDVLYELVLTSRQAAWNGSSGVIDFVDAERHDPANKVVAIMKVSDSAPRHAVPMVRCGLLDMDERPPADPLCARLPDAPPSEQSGGP</sequence>
<feature type="transmembrane region" description="Helical" evidence="2">
    <location>
        <begin position="384"/>
        <end position="403"/>
    </location>
</feature>
<gene>
    <name evidence="3" type="ORF">ACFY05_10285</name>
</gene>
<feature type="region of interest" description="Disordered" evidence="1">
    <location>
        <begin position="871"/>
        <end position="890"/>
    </location>
</feature>
<feature type="transmembrane region" description="Helical" evidence="2">
    <location>
        <begin position="193"/>
        <end position="221"/>
    </location>
</feature>
<accession>A0ABW6V1Q1</accession>
<comment type="caution">
    <text evidence="3">The sequence shown here is derived from an EMBL/GenBank/DDBJ whole genome shotgun (WGS) entry which is preliminary data.</text>
</comment>
<feature type="region of interest" description="Disordered" evidence="1">
    <location>
        <begin position="109"/>
        <end position="137"/>
    </location>
</feature>
<evidence type="ECO:0000313" key="3">
    <source>
        <dbReference type="EMBL" id="MFF4773234.1"/>
    </source>
</evidence>